<dbReference type="PANTHER" id="PTHR15887:SF1">
    <property type="entry name" value="TRANSMEMBRANE PROTEIN 69"/>
    <property type="match status" value="1"/>
</dbReference>
<proteinExistence type="predicted"/>
<keyword evidence="3" id="KW-1185">Reference proteome</keyword>
<dbReference type="PANTHER" id="PTHR15887">
    <property type="entry name" value="TRANSMEMBRANE PROTEIN 69"/>
    <property type="match status" value="1"/>
</dbReference>
<feature type="transmembrane region" description="Helical" evidence="1">
    <location>
        <begin position="24"/>
        <end position="43"/>
    </location>
</feature>
<sequence>MSTTTTVPAVAASARPLNPVALRIAYWGLVPFIVGTGLVWLIGDRDLEQHVFVTTALSSYAALVISFLGGIYWGLAARQPDGPSRPFVIGIVPSVVAWIGVLMPPYSGLVVHGVMLVAGYLVDRRFYPQLGVAAWLTPRFRLSAVAALCCFLAAAGS</sequence>
<comment type="caution">
    <text evidence="2">The sequence shown here is derived from an EMBL/GenBank/DDBJ whole genome shotgun (WGS) entry which is preliminary data.</text>
</comment>
<dbReference type="Pfam" id="PF11911">
    <property type="entry name" value="DUF3429"/>
    <property type="match status" value="1"/>
</dbReference>
<evidence type="ECO:0000256" key="1">
    <source>
        <dbReference type="SAM" id="Phobius"/>
    </source>
</evidence>
<protein>
    <submittedName>
        <fullName evidence="2">DUF3429 domain-containing protein</fullName>
    </submittedName>
</protein>
<evidence type="ECO:0000313" key="3">
    <source>
        <dbReference type="Proteomes" id="UP001285263"/>
    </source>
</evidence>
<dbReference type="Proteomes" id="UP001285263">
    <property type="component" value="Unassembled WGS sequence"/>
</dbReference>
<accession>A0ABU5DDE7</accession>
<feature type="transmembrane region" description="Helical" evidence="1">
    <location>
        <begin position="95"/>
        <end position="122"/>
    </location>
</feature>
<keyword evidence="1" id="KW-0472">Membrane</keyword>
<gene>
    <name evidence="2" type="ORF">SNE35_07245</name>
</gene>
<evidence type="ECO:0000313" key="2">
    <source>
        <dbReference type="EMBL" id="MDY0744295.1"/>
    </source>
</evidence>
<dbReference type="RefSeq" id="WP_320422191.1">
    <property type="nucleotide sequence ID" value="NZ_JAXCLA010000002.1"/>
</dbReference>
<name>A0ABU5DDE7_9BURK</name>
<feature type="transmembrane region" description="Helical" evidence="1">
    <location>
        <begin position="50"/>
        <end position="75"/>
    </location>
</feature>
<organism evidence="2 3">
    <name type="scientific">Roseateles agri</name>
    <dbReference type="NCBI Taxonomy" id="3098619"/>
    <lineage>
        <taxon>Bacteria</taxon>
        <taxon>Pseudomonadati</taxon>
        <taxon>Pseudomonadota</taxon>
        <taxon>Betaproteobacteria</taxon>
        <taxon>Burkholderiales</taxon>
        <taxon>Sphaerotilaceae</taxon>
        <taxon>Roseateles</taxon>
    </lineage>
</organism>
<keyword evidence="1" id="KW-1133">Transmembrane helix</keyword>
<dbReference type="InterPro" id="IPR021836">
    <property type="entry name" value="DUF3429"/>
</dbReference>
<reference evidence="2 3" key="1">
    <citation type="submission" date="2023-11" db="EMBL/GenBank/DDBJ databases">
        <title>Paucibacter sp. nov., isolated from fresh soil in Korea.</title>
        <authorList>
            <person name="Le N.T.T."/>
        </authorList>
    </citation>
    <scope>NUCLEOTIDE SEQUENCE [LARGE SCALE GENOMIC DNA]</scope>
    <source>
        <strain evidence="2 3">R3-3</strain>
    </source>
</reference>
<dbReference type="EMBL" id="JAXCLA010000002">
    <property type="protein sequence ID" value="MDY0744295.1"/>
    <property type="molecule type" value="Genomic_DNA"/>
</dbReference>
<keyword evidence="1" id="KW-0812">Transmembrane</keyword>